<dbReference type="InterPro" id="IPR001466">
    <property type="entry name" value="Beta-lactam-related"/>
</dbReference>
<gene>
    <name evidence="3" type="ORF">Naga_100071g10</name>
</gene>
<evidence type="ECO:0000259" key="2">
    <source>
        <dbReference type="Pfam" id="PF00144"/>
    </source>
</evidence>
<dbReference type="InterPro" id="IPR012338">
    <property type="entry name" value="Beta-lactam/transpept-like"/>
</dbReference>
<dbReference type="OrthoDB" id="5946976at2759"/>
<dbReference type="Pfam" id="PF00144">
    <property type="entry name" value="Beta-lactamase"/>
    <property type="match status" value="1"/>
</dbReference>
<dbReference type="Proteomes" id="UP000019335">
    <property type="component" value="Chromosome 3"/>
</dbReference>
<dbReference type="SUPFAM" id="SSF56601">
    <property type="entry name" value="beta-lactamase/transpeptidase-like"/>
    <property type="match status" value="1"/>
</dbReference>
<dbReference type="PANTHER" id="PTHR43283:SF18">
    <property type="match status" value="1"/>
</dbReference>
<dbReference type="PANTHER" id="PTHR43283">
    <property type="entry name" value="BETA-LACTAMASE-RELATED"/>
    <property type="match status" value="1"/>
</dbReference>
<dbReference type="AlphaFoldDB" id="W7TS72"/>
<protein>
    <submittedName>
        <fullName evidence="3">Beta-lactamase</fullName>
    </submittedName>
</protein>
<reference evidence="3 4" key="1">
    <citation type="journal article" date="2014" name="Mol. Plant">
        <title>Chromosome Scale Genome Assembly and Transcriptome Profiling of Nannochloropsis gaditana in Nitrogen Depletion.</title>
        <authorList>
            <person name="Corteggiani Carpinelli E."/>
            <person name="Telatin A."/>
            <person name="Vitulo N."/>
            <person name="Forcato C."/>
            <person name="D'Angelo M."/>
            <person name="Schiavon R."/>
            <person name="Vezzi A."/>
            <person name="Giacometti G.M."/>
            <person name="Morosinotto T."/>
            <person name="Valle G."/>
        </authorList>
    </citation>
    <scope>NUCLEOTIDE SEQUENCE [LARGE SCALE GENOMIC DNA]</scope>
    <source>
        <strain evidence="3 4">B-31</strain>
    </source>
</reference>
<feature type="domain" description="Beta-lactamase-related" evidence="2">
    <location>
        <begin position="24"/>
        <end position="380"/>
    </location>
</feature>
<feature type="compositionally biased region" description="Basic and acidic residues" evidence="1">
    <location>
        <begin position="413"/>
        <end position="437"/>
    </location>
</feature>
<evidence type="ECO:0000313" key="3">
    <source>
        <dbReference type="EMBL" id="EWM29032.1"/>
    </source>
</evidence>
<feature type="region of interest" description="Disordered" evidence="1">
    <location>
        <begin position="413"/>
        <end position="440"/>
    </location>
</feature>
<dbReference type="InterPro" id="IPR050789">
    <property type="entry name" value="Diverse_Enzym_Activities"/>
</dbReference>
<dbReference type="EMBL" id="AZIL01000179">
    <property type="protein sequence ID" value="EWM29032.1"/>
    <property type="molecule type" value="Genomic_DNA"/>
</dbReference>
<dbReference type="Gene3D" id="3.40.710.10">
    <property type="entry name" value="DD-peptidase/beta-lactamase superfamily"/>
    <property type="match status" value="1"/>
</dbReference>
<name>W7TS72_9STRA</name>
<evidence type="ECO:0000313" key="4">
    <source>
        <dbReference type="Proteomes" id="UP000019335"/>
    </source>
</evidence>
<keyword evidence="4" id="KW-1185">Reference proteome</keyword>
<sequence>MVCTAAVKRLDTGLVKALKGSPLPGLTIILVDKEQPSPFFRHYGVAHLDQTQLARTRPVNDETIFPIGASLTKNFVALLVVQLHVKGKLSLDDPITTYLPNLRINQLEKGAPPITLRHLLSHTSGIREYRNRHDILRMMKEFAPWPKIGVKRPRSEAAALRDYYCGPAALPVQAVGIPGRQHIKSHHNYGLLALACEEVAAACDANSSRRSSRTGIRSLLRANVFQPLRMTSTDLQVPEGHSRDLTTSFRWAKKEGFLPIPAHGVFDPGQGRPSGVGGLSYSSAQDMGRYLQALVDPAQSANGALSETMLDELLRPSYQKDAFLPAQALSFAVEESFDPVDREVAYVTCGQGMSFAGYQTALIFSRHRGVGAGVLCNAGSDSYELSRVAAMAFQEVSRQASDARAGSVWCETRGDGAGKELPQEGSSRTEQRKREFGVTDQQEDVPVVAQPISTREEPAPCQLRSSSHARPWRQAFGMRAPGFEAAVLWPQVVGVYQLPWKEFSARVMWTLGGEVQVYVEDSRLRMRALWGPLRTRLFNKEKGLVLLPAQDGHPLHFSVEGAGRQVLSTPVRGGTDIAFDVTTGGMTLGMVTLQRTRWYFSLRVWAMGFLAMESLRLIGRGKFVEIMTSLLLWG</sequence>
<proteinExistence type="predicted"/>
<organism evidence="3 4">
    <name type="scientific">Nannochloropsis gaditana</name>
    <dbReference type="NCBI Taxonomy" id="72520"/>
    <lineage>
        <taxon>Eukaryota</taxon>
        <taxon>Sar</taxon>
        <taxon>Stramenopiles</taxon>
        <taxon>Ochrophyta</taxon>
        <taxon>Eustigmatophyceae</taxon>
        <taxon>Eustigmatales</taxon>
        <taxon>Monodopsidaceae</taxon>
        <taxon>Nannochloropsis</taxon>
    </lineage>
</organism>
<comment type="caution">
    <text evidence="3">The sequence shown here is derived from an EMBL/GenBank/DDBJ whole genome shotgun (WGS) entry which is preliminary data.</text>
</comment>
<evidence type="ECO:0000256" key="1">
    <source>
        <dbReference type="SAM" id="MobiDB-lite"/>
    </source>
</evidence>
<accession>W7TS72</accession>